<dbReference type="InterPro" id="IPR013103">
    <property type="entry name" value="RVT_2"/>
</dbReference>
<evidence type="ECO:0000259" key="1">
    <source>
        <dbReference type="Pfam" id="PF07727"/>
    </source>
</evidence>
<dbReference type="Pfam" id="PF07727">
    <property type="entry name" value="RVT_2"/>
    <property type="match status" value="1"/>
</dbReference>
<proteinExistence type="predicted"/>
<organism evidence="2 3">
    <name type="scientific">Araneus ventricosus</name>
    <name type="common">Orbweaver spider</name>
    <name type="synonym">Epeira ventricosa</name>
    <dbReference type="NCBI Taxonomy" id="182803"/>
    <lineage>
        <taxon>Eukaryota</taxon>
        <taxon>Metazoa</taxon>
        <taxon>Ecdysozoa</taxon>
        <taxon>Arthropoda</taxon>
        <taxon>Chelicerata</taxon>
        <taxon>Arachnida</taxon>
        <taxon>Araneae</taxon>
        <taxon>Araneomorphae</taxon>
        <taxon>Entelegynae</taxon>
        <taxon>Araneoidea</taxon>
        <taxon>Araneidae</taxon>
        <taxon>Araneus</taxon>
    </lineage>
</organism>
<sequence>MDAEMHNMKTRKVWSLVQAPPKEVKVVGCRWVYNLKKNNEGKAVRYKARLVAQGFSQRKGENYEETFSPVINFSLIRLFFCHFCTWLHWQVDVNCAYLYANLDETVYMRQPPGYKSKKYPDYVCKLDRALYGLKQSGRQWFTEISSVLEKLGFTKLKWANGVFLKNKVILLLYVDDIVILGKTNEEIQMTVKLLANNFDLKIIGKTRTLLGIQFIEENNKVYLSQEHYITEVYNWSRPLERFDETIGYLQATRNYKLDIGNIAEISLTAYSDADFASCTDDRISVGGHIVFCGNVPVSWRTAKQKSVTLSSMEAEFLSICETAKELMWLKNVLEEFRSTNVLLGDISCKLLSDNMAAIQFSIDHRLKIIALST</sequence>
<keyword evidence="3" id="KW-1185">Reference proteome</keyword>
<dbReference type="Proteomes" id="UP000499080">
    <property type="component" value="Unassembled WGS sequence"/>
</dbReference>
<feature type="domain" description="Reverse transcriptase Ty1/copia-type" evidence="1">
    <location>
        <begin position="12"/>
        <end position="233"/>
    </location>
</feature>
<evidence type="ECO:0000313" key="3">
    <source>
        <dbReference type="Proteomes" id="UP000499080"/>
    </source>
</evidence>
<gene>
    <name evidence="2" type="primary">RE1_72</name>
    <name evidence="2" type="ORF">AVEN_130922_1</name>
</gene>
<dbReference type="EMBL" id="BGPR01000963">
    <property type="protein sequence ID" value="GBM41450.1"/>
    <property type="molecule type" value="Genomic_DNA"/>
</dbReference>
<dbReference type="SUPFAM" id="SSF56672">
    <property type="entry name" value="DNA/RNA polymerases"/>
    <property type="match status" value="1"/>
</dbReference>
<dbReference type="PANTHER" id="PTHR11439:SF463">
    <property type="entry name" value="REVERSE TRANSCRIPTASE TY1_COPIA-TYPE DOMAIN-CONTAINING PROTEIN"/>
    <property type="match status" value="1"/>
</dbReference>
<accession>A0A4Y2FIS4</accession>
<dbReference type="OrthoDB" id="7969581at2759"/>
<evidence type="ECO:0000313" key="2">
    <source>
        <dbReference type="EMBL" id="GBM41450.1"/>
    </source>
</evidence>
<name>A0A4Y2FIS4_ARAVE</name>
<protein>
    <submittedName>
        <fullName evidence="2">Retrovirus-related Pol polyprotein from transposon RE1</fullName>
    </submittedName>
</protein>
<dbReference type="GO" id="GO:0071897">
    <property type="term" value="P:DNA biosynthetic process"/>
    <property type="evidence" value="ECO:0007669"/>
    <property type="project" value="UniProtKB-ARBA"/>
</dbReference>
<comment type="caution">
    <text evidence="2">The sequence shown here is derived from an EMBL/GenBank/DDBJ whole genome shotgun (WGS) entry which is preliminary data.</text>
</comment>
<dbReference type="PANTHER" id="PTHR11439">
    <property type="entry name" value="GAG-POL-RELATED RETROTRANSPOSON"/>
    <property type="match status" value="1"/>
</dbReference>
<dbReference type="InterPro" id="IPR043502">
    <property type="entry name" value="DNA/RNA_pol_sf"/>
</dbReference>
<dbReference type="CDD" id="cd09272">
    <property type="entry name" value="RNase_HI_RT_Ty1"/>
    <property type="match status" value="1"/>
</dbReference>
<dbReference type="AlphaFoldDB" id="A0A4Y2FIS4"/>
<reference evidence="2 3" key="1">
    <citation type="journal article" date="2019" name="Sci. Rep.">
        <title>Orb-weaving spider Araneus ventricosus genome elucidates the spidroin gene catalogue.</title>
        <authorList>
            <person name="Kono N."/>
            <person name="Nakamura H."/>
            <person name="Ohtoshi R."/>
            <person name="Moran D.A.P."/>
            <person name="Shinohara A."/>
            <person name="Yoshida Y."/>
            <person name="Fujiwara M."/>
            <person name="Mori M."/>
            <person name="Tomita M."/>
            <person name="Arakawa K."/>
        </authorList>
    </citation>
    <scope>NUCLEOTIDE SEQUENCE [LARGE SCALE GENOMIC DNA]</scope>
</reference>